<dbReference type="Gene3D" id="6.10.140.2220">
    <property type="match status" value="1"/>
</dbReference>
<feature type="domain" description="MYND-type" evidence="5">
    <location>
        <begin position="78"/>
        <end position="115"/>
    </location>
</feature>
<reference evidence="6" key="1">
    <citation type="submission" date="2022-07" db="EMBL/GenBank/DDBJ databases">
        <title>Genome Sequence of Leucocoprinus birnbaumii.</title>
        <authorList>
            <person name="Buettner E."/>
        </authorList>
    </citation>
    <scope>NUCLEOTIDE SEQUENCE</scope>
    <source>
        <strain evidence="6">VT141</strain>
    </source>
</reference>
<name>A0AAD5W2H2_9AGAR</name>
<evidence type="ECO:0000256" key="4">
    <source>
        <dbReference type="PROSITE-ProRule" id="PRU00134"/>
    </source>
</evidence>
<dbReference type="InterPro" id="IPR002893">
    <property type="entry name" value="Znf_MYND"/>
</dbReference>
<protein>
    <recommendedName>
        <fullName evidence="5">MYND-type domain-containing protein</fullName>
    </recommendedName>
</protein>
<evidence type="ECO:0000256" key="2">
    <source>
        <dbReference type="ARBA" id="ARBA00022771"/>
    </source>
</evidence>
<dbReference type="Pfam" id="PF01753">
    <property type="entry name" value="zf-MYND"/>
    <property type="match status" value="1"/>
</dbReference>
<keyword evidence="7" id="KW-1185">Reference proteome</keyword>
<evidence type="ECO:0000259" key="5">
    <source>
        <dbReference type="PROSITE" id="PS50865"/>
    </source>
</evidence>
<gene>
    <name evidence="6" type="ORF">NP233_g1796</name>
</gene>
<dbReference type="SUPFAM" id="SSF144232">
    <property type="entry name" value="HIT/MYND zinc finger-like"/>
    <property type="match status" value="1"/>
</dbReference>
<evidence type="ECO:0000256" key="1">
    <source>
        <dbReference type="ARBA" id="ARBA00022723"/>
    </source>
</evidence>
<keyword evidence="1" id="KW-0479">Metal-binding</keyword>
<dbReference type="PROSITE" id="PS50865">
    <property type="entry name" value="ZF_MYND_2"/>
    <property type="match status" value="1"/>
</dbReference>
<accession>A0AAD5W2H2</accession>
<organism evidence="6 7">
    <name type="scientific">Leucocoprinus birnbaumii</name>
    <dbReference type="NCBI Taxonomy" id="56174"/>
    <lineage>
        <taxon>Eukaryota</taxon>
        <taxon>Fungi</taxon>
        <taxon>Dikarya</taxon>
        <taxon>Basidiomycota</taxon>
        <taxon>Agaricomycotina</taxon>
        <taxon>Agaricomycetes</taxon>
        <taxon>Agaricomycetidae</taxon>
        <taxon>Agaricales</taxon>
        <taxon>Agaricineae</taxon>
        <taxon>Agaricaceae</taxon>
        <taxon>Leucocoprinus</taxon>
    </lineage>
</organism>
<evidence type="ECO:0000313" key="6">
    <source>
        <dbReference type="EMBL" id="KAJ3574390.1"/>
    </source>
</evidence>
<keyword evidence="2 4" id="KW-0863">Zinc-finger</keyword>
<evidence type="ECO:0000256" key="3">
    <source>
        <dbReference type="ARBA" id="ARBA00022833"/>
    </source>
</evidence>
<dbReference type="EMBL" id="JANIEX010000070">
    <property type="protein sequence ID" value="KAJ3574390.1"/>
    <property type="molecule type" value="Genomic_DNA"/>
</dbReference>
<dbReference type="AlphaFoldDB" id="A0AAD5W2H2"/>
<dbReference type="Proteomes" id="UP001213000">
    <property type="component" value="Unassembled WGS sequence"/>
</dbReference>
<dbReference type="GO" id="GO:0008270">
    <property type="term" value="F:zinc ion binding"/>
    <property type="evidence" value="ECO:0007669"/>
    <property type="project" value="UniProtKB-KW"/>
</dbReference>
<proteinExistence type="predicted"/>
<sequence length="546" mass="62367">MTSQDIPPFPLPNVDQQAWRESFERMKKGCESVPSADPTKLYRAFEKMSAGDIDFDEMPLPTGNGRVISVPLQILDKCHVCYKTANLRVCNSCASVIYCSRDCQKFDWRFHKKLCCESSLAQNPSKRSFRLAKTQQINLKSFFPFIAYMFDTLRRMAPTQEQDSAPIPYPFLDSVFQNLGRRLGRGLEFVLHPALTHRILKAPTPGARKATSSESNVHHTVVLGDKWDLRIKGIPDYKPLSTWWKGHTAMAGMEMFLRIVRESNTFEVTIATSLVLLSELYSTYMSKSVDESGNTTWEPRERFRLEYGQSPVSDFGICRGRIEGKANRVQTWTYYQPKTNSRTTILNPDNHYWLYFRTIKGEELILDCCTFPFGMEGCVDASPCLQQLASMFRDYGSARTPAYFYAPNRPEECPNSHSLIEVARFSVMHNKQLYGALGWELFGGRDPEQHAIVKAFMTKVQGEPCTIEQEDRVRDYRCYGAILLGQVLTGKHWKEWPKPTFHSRDDCFDPRDPKGSVFTKGSTEDPTCNAKLNGMLGLFSDVYGIN</sequence>
<keyword evidence="3" id="KW-0862">Zinc</keyword>
<comment type="caution">
    <text evidence="6">The sequence shown here is derived from an EMBL/GenBank/DDBJ whole genome shotgun (WGS) entry which is preliminary data.</text>
</comment>
<evidence type="ECO:0000313" key="7">
    <source>
        <dbReference type="Proteomes" id="UP001213000"/>
    </source>
</evidence>